<evidence type="ECO:0000256" key="2">
    <source>
        <dbReference type="ARBA" id="ARBA00012176"/>
    </source>
</evidence>
<dbReference type="SUPFAM" id="SSF102588">
    <property type="entry name" value="LmbE-like"/>
    <property type="match status" value="1"/>
</dbReference>
<dbReference type="EMBL" id="QPFP01000010">
    <property type="protein sequence ID" value="TEB34301.1"/>
    <property type="molecule type" value="Genomic_DNA"/>
</dbReference>
<evidence type="ECO:0000313" key="4">
    <source>
        <dbReference type="EMBL" id="TEB34301.1"/>
    </source>
</evidence>
<keyword evidence="5" id="KW-1185">Reference proteome</keyword>
<organism evidence="4 5">
    <name type="scientific">Coprinellus micaceus</name>
    <name type="common">Glistening ink-cap mushroom</name>
    <name type="synonym">Coprinus micaceus</name>
    <dbReference type="NCBI Taxonomy" id="71717"/>
    <lineage>
        <taxon>Eukaryota</taxon>
        <taxon>Fungi</taxon>
        <taxon>Dikarya</taxon>
        <taxon>Basidiomycota</taxon>
        <taxon>Agaricomycotina</taxon>
        <taxon>Agaricomycetes</taxon>
        <taxon>Agaricomycetidae</taxon>
        <taxon>Agaricales</taxon>
        <taxon>Agaricineae</taxon>
        <taxon>Psathyrellaceae</taxon>
        <taxon>Coprinellus</taxon>
    </lineage>
</organism>
<feature type="chain" id="PRO_5021233609" description="N-acetylglucosaminylphosphatidylinositol deacetylase" evidence="3">
    <location>
        <begin position="21"/>
        <end position="283"/>
    </location>
</feature>
<gene>
    <name evidence="4" type="ORF">FA13DRAFT_1828960</name>
</gene>
<dbReference type="GO" id="GO:0006506">
    <property type="term" value="P:GPI anchor biosynthetic process"/>
    <property type="evidence" value="ECO:0007669"/>
    <property type="project" value="UniProtKB-UniPathway"/>
</dbReference>
<keyword evidence="3" id="KW-0732">Signal</keyword>
<comment type="caution">
    <text evidence="4">The sequence shown here is derived from an EMBL/GenBank/DDBJ whole genome shotgun (WGS) entry which is preliminary data.</text>
</comment>
<evidence type="ECO:0000256" key="3">
    <source>
        <dbReference type="SAM" id="SignalP"/>
    </source>
</evidence>
<comment type="similarity">
    <text evidence="1">Belongs to the PIGL family.</text>
</comment>
<dbReference type="GO" id="GO:0000225">
    <property type="term" value="F:N-acetylglucosaminylphosphatidylinositol deacetylase activity"/>
    <property type="evidence" value="ECO:0007669"/>
    <property type="project" value="UniProtKB-EC"/>
</dbReference>
<protein>
    <recommendedName>
        <fullName evidence="2">N-acetylglucosaminylphosphatidylinositol deacetylase</fullName>
        <ecNumber evidence="2">3.5.1.89</ecNumber>
    </recommendedName>
</protein>
<dbReference type="STRING" id="71717.A0A4Y7TK02"/>
<dbReference type="InterPro" id="IPR024078">
    <property type="entry name" value="LmbE-like_dom_sf"/>
</dbReference>
<dbReference type="Pfam" id="PF02585">
    <property type="entry name" value="PIG-L"/>
    <property type="match status" value="1"/>
</dbReference>
<dbReference type="PANTHER" id="PTHR12993">
    <property type="entry name" value="N-ACETYLGLUCOSAMINYL-PHOSPHATIDYLINOSITOL DE-N-ACETYLASE-RELATED"/>
    <property type="match status" value="1"/>
</dbReference>
<accession>A0A4Y7TK02</accession>
<feature type="signal peptide" evidence="3">
    <location>
        <begin position="1"/>
        <end position="20"/>
    </location>
</feature>
<dbReference type="InterPro" id="IPR003737">
    <property type="entry name" value="GlcNAc_PI_deacetylase-related"/>
</dbReference>
<dbReference type="UniPathway" id="UPA00196"/>
<dbReference type="AlphaFoldDB" id="A0A4Y7TK02"/>
<dbReference type="EC" id="3.5.1.89" evidence="2"/>
<evidence type="ECO:0000313" key="5">
    <source>
        <dbReference type="Proteomes" id="UP000298030"/>
    </source>
</evidence>
<dbReference type="GO" id="GO:0016020">
    <property type="term" value="C:membrane"/>
    <property type="evidence" value="ECO:0007669"/>
    <property type="project" value="GOC"/>
</dbReference>
<dbReference type="Gene3D" id="3.40.50.10320">
    <property type="entry name" value="LmbE-like"/>
    <property type="match status" value="1"/>
</dbReference>
<dbReference type="GO" id="GO:0005783">
    <property type="term" value="C:endoplasmic reticulum"/>
    <property type="evidence" value="ECO:0007669"/>
    <property type="project" value="TreeGrafter"/>
</dbReference>
<dbReference type="OrthoDB" id="440160at2759"/>
<reference evidence="4 5" key="1">
    <citation type="journal article" date="2019" name="Nat. Ecol. Evol.">
        <title>Megaphylogeny resolves global patterns of mushroom evolution.</title>
        <authorList>
            <person name="Varga T."/>
            <person name="Krizsan K."/>
            <person name="Foldi C."/>
            <person name="Dima B."/>
            <person name="Sanchez-Garcia M."/>
            <person name="Sanchez-Ramirez S."/>
            <person name="Szollosi G.J."/>
            <person name="Szarkandi J.G."/>
            <person name="Papp V."/>
            <person name="Albert L."/>
            <person name="Andreopoulos W."/>
            <person name="Angelini C."/>
            <person name="Antonin V."/>
            <person name="Barry K.W."/>
            <person name="Bougher N.L."/>
            <person name="Buchanan P."/>
            <person name="Buyck B."/>
            <person name="Bense V."/>
            <person name="Catcheside P."/>
            <person name="Chovatia M."/>
            <person name="Cooper J."/>
            <person name="Damon W."/>
            <person name="Desjardin D."/>
            <person name="Finy P."/>
            <person name="Geml J."/>
            <person name="Haridas S."/>
            <person name="Hughes K."/>
            <person name="Justo A."/>
            <person name="Karasinski D."/>
            <person name="Kautmanova I."/>
            <person name="Kiss B."/>
            <person name="Kocsube S."/>
            <person name="Kotiranta H."/>
            <person name="LaButti K.M."/>
            <person name="Lechner B.E."/>
            <person name="Liimatainen K."/>
            <person name="Lipzen A."/>
            <person name="Lukacs Z."/>
            <person name="Mihaltcheva S."/>
            <person name="Morgado L.N."/>
            <person name="Niskanen T."/>
            <person name="Noordeloos M.E."/>
            <person name="Ohm R.A."/>
            <person name="Ortiz-Santana B."/>
            <person name="Ovrebo C."/>
            <person name="Racz N."/>
            <person name="Riley R."/>
            <person name="Savchenko A."/>
            <person name="Shiryaev A."/>
            <person name="Soop K."/>
            <person name="Spirin V."/>
            <person name="Szebenyi C."/>
            <person name="Tomsovsky M."/>
            <person name="Tulloss R.E."/>
            <person name="Uehling J."/>
            <person name="Grigoriev I.V."/>
            <person name="Vagvolgyi C."/>
            <person name="Papp T."/>
            <person name="Martin F.M."/>
            <person name="Miettinen O."/>
            <person name="Hibbett D.S."/>
            <person name="Nagy L.G."/>
        </authorList>
    </citation>
    <scope>NUCLEOTIDE SEQUENCE [LARGE SCALE GENOMIC DNA]</scope>
    <source>
        <strain evidence="4 5">FP101781</strain>
    </source>
</reference>
<evidence type="ECO:0000256" key="1">
    <source>
        <dbReference type="ARBA" id="ARBA00006066"/>
    </source>
</evidence>
<dbReference type="PANTHER" id="PTHR12993:SF11">
    <property type="entry name" value="N-ACETYLGLUCOSAMINYL-PHOSPHATIDYLINOSITOL DE-N-ACETYLASE"/>
    <property type="match status" value="1"/>
</dbReference>
<proteinExistence type="inferred from homology"/>
<dbReference type="Proteomes" id="UP000298030">
    <property type="component" value="Unassembled WGS sequence"/>
</dbReference>
<sequence length="283" mass="31417">MVPLAPLVVAFLAAFLYSPASNEFQSADPASERYLLLTAHPDDEAMFFAPTILGLLGRAPSDTGSPLYSLCLSVGDADGLGNTRREELAQSLNVLAIDADKRWIVDHPELQDNITVEWDPAVIANVVKPYIIQHQITIILTFDAKGISEHPNHRALPKGAKHLLSSLSTKSRLFTLTSVPTPTKYTGVVDALISKFQLYSSKILIYYDGLVTKGLERAEIIPPGSAPNIPPHFFTPVFVSGAKAYTTAFKAMLAHKSQLVWFRWLYLLFSRYMWVNEWTEVEV</sequence>
<name>A0A4Y7TK02_COPMI</name>